<dbReference type="PANTHER" id="PTHR30055:SF234">
    <property type="entry name" value="HTH-TYPE TRANSCRIPTIONAL REGULATOR BETI"/>
    <property type="match status" value="1"/>
</dbReference>
<accession>A0A3D0W9S0</accession>
<dbReference type="SUPFAM" id="SSF48498">
    <property type="entry name" value="Tetracyclin repressor-like, C-terminal domain"/>
    <property type="match status" value="1"/>
</dbReference>
<evidence type="ECO:0000259" key="5">
    <source>
        <dbReference type="PROSITE" id="PS50977"/>
    </source>
</evidence>
<dbReference type="InterPro" id="IPR025996">
    <property type="entry name" value="MT1864/Rv1816-like_C"/>
</dbReference>
<keyword evidence="1" id="KW-0805">Transcription regulation</keyword>
<protein>
    <submittedName>
        <fullName evidence="6">TetR/AcrR family transcriptional regulator</fullName>
    </submittedName>
</protein>
<gene>
    <name evidence="6" type="ORF">DEP91_04775</name>
</gene>
<dbReference type="PRINTS" id="PR00455">
    <property type="entry name" value="HTHTETR"/>
</dbReference>
<evidence type="ECO:0000256" key="4">
    <source>
        <dbReference type="PROSITE-ProRule" id="PRU00335"/>
    </source>
</evidence>
<dbReference type="GO" id="GO:0003700">
    <property type="term" value="F:DNA-binding transcription factor activity"/>
    <property type="evidence" value="ECO:0007669"/>
    <property type="project" value="TreeGrafter"/>
</dbReference>
<dbReference type="PROSITE" id="PS50977">
    <property type="entry name" value="HTH_TETR_2"/>
    <property type="match status" value="1"/>
</dbReference>
<proteinExistence type="predicted"/>
<dbReference type="PANTHER" id="PTHR30055">
    <property type="entry name" value="HTH-TYPE TRANSCRIPTIONAL REGULATOR RUTR"/>
    <property type="match status" value="1"/>
</dbReference>
<evidence type="ECO:0000313" key="7">
    <source>
        <dbReference type="Proteomes" id="UP000262699"/>
    </source>
</evidence>
<dbReference type="InterPro" id="IPR001647">
    <property type="entry name" value="HTH_TetR"/>
</dbReference>
<evidence type="ECO:0000313" key="6">
    <source>
        <dbReference type="EMBL" id="HCB75476.1"/>
    </source>
</evidence>
<dbReference type="InterPro" id="IPR009057">
    <property type="entry name" value="Homeodomain-like_sf"/>
</dbReference>
<dbReference type="AlphaFoldDB" id="A0A3D0W9S0"/>
<dbReference type="SUPFAM" id="SSF46689">
    <property type="entry name" value="Homeodomain-like"/>
    <property type="match status" value="1"/>
</dbReference>
<dbReference type="GO" id="GO:0000976">
    <property type="term" value="F:transcription cis-regulatory region binding"/>
    <property type="evidence" value="ECO:0007669"/>
    <property type="project" value="TreeGrafter"/>
</dbReference>
<keyword evidence="3" id="KW-0804">Transcription</keyword>
<dbReference type="EMBL" id="DOYJ01000134">
    <property type="protein sequence ID" value="HCB75476.1"/>
    <property type="molecule type" value="Genomic_DNA"/>
</dbReference>
<sequence>MPKDTSYHKENLRRDLIAAGLAFVEENGHVSLSVRTLAQKVGVSPGAPYHHFADRRALLLAIATEGFDELIRDAAAIVAADLPPVDRLTALGLAFVDFACKRPRLMELMYESELTGPTRDPALEPYQTSGQGLIRQAIVEGAPKDIDERSLEIRATAFWCAMYGFAALRRKQNIQSFDRFAMEADDVARSVVGQAAANALAPV</sequence>
<comment type="caution">
    <text evidence="6">The sequence shown here is derived from an EMBL/GenBank/DDBJ whole genome shotgun (WGS) entry which is preliminary data.</text>
</comment>
<keyword evidence="2 4" id="KW-0238">DNA-binding</keyword>
<dbReference type="InterPro" id="IPR036271">
    <property type="entry name" value="Tet_transcr_reg_TetR-rel_C_sf"/>
</dbReference>
<dbReference type="Pfam" id="PF13305">
    <property type="entry name" value="TetR_C_33"/>
    <property type="match status" value="1"/>
</dbReference>
<reference evidence="6 7" key="1">
    <citation type="journal article" date="2018" name="Nat. Biotechnol.">
        <title>A standardized bacterial taxonomy based on genome phylogeny substantially revises the tree of life.</title>
        <authorList>
            <person name="Parks D.H."/>
            <person name="Chuvochina M."/>
            <person name="Waite D.W."/>
            <person name="Rinke C."/>
            <person name="Skarshewski A."/>
            <person name="Chaumeil P.A."/>
            <person name="Hugenholtz P."/>
        </authorList>
    </citation>
    <scope>NUCLEOTIDE SEQUENCE [LARGE SCALE GENOMIC DNA]</scope>
    <source>
        <strain evidence="6">UBA9015</strain>
    </source>
</reference>
<evidence type="ECO:0000256" key="1">
    <source>
        <dbReference type="ARBA" id="ARBA00023015"/>
    </source>
</evidence>
<organism evidence="6 7">
    <name type="scientific">Sphingomonas bacterium</name>
    <dbReference type="NCBI Taxonomy" id="1895847"/>
    <lineage>
        <taxon>Bacteria</taxon>
        <taxon>Pseudomonadati</taxon>
        <taxon>Pseudomonadota</taxon>
        <taxon>Alphaproteobacteria</taxon>
        <taxon>Sphingomonadales</taxon>
        <taxon>Sphingomonadaceae</taxon>
        <taxon>Sphingomonas</taxon>
    </lineage>
</organism>
<dbReference type="Gene3D" id="1.10.357.10">
    <property type="entry name" value="Tetracycline Repressor, domain 2"/>
    <property type="match status" value="1"/>
</dbReference>
<evidence type="ECO:0000256" key="3">
    <source>
        <dbReference type="ARBA" id="ARBA00023163"/>
    </source>
</evidence>
<name>A0A3D0W9S0_9SPHN</name>
<feature type="domain" description="HTH tetR-type" evidence="5">
    <location>
        <begin position="10"/>
        <end position="70"/>
    </location>
</feature>
<dbReference type="Proteomes" id="UP000262699">
    <property type="component" value="Unassembled WGS sequence"/>
</dbReference>
<dbReference type="Pfam" id="PF00440">
    <property type="entry name" value="TetR_N"/>
    <property type="match status" value="1"/>
</dbReference>
<evidence type="ECO:0000256" key="2">
    <source>
        <dbReference type="ARBA" id="ARBA00023125"/>
    </source>
</evidence>
<dbReference type="InterPro" id="IPR050109">
    <property type="entry name" value="HTH-type_TetR-like_transc_reg"/>
</dbReference>
<feature type="DNA-binding region" description="H-T-H motif" evidence="4">
    <location>
        <begin position="33"/>
        <end position="52"/>
    </location>
</feature>